<dbReference type="InterPro" id="IPR036866">
    <property type="entry name" value="RibonucZ/Hydroxyglut_hydro"/>
</dbReference>
<reference evidence="2 3" key="1">
    <citation type="submission" date="2024-09" db="EMBL/GenBank/DDBJ databases">
        <authorList>
            <person name="Sun Q."/>
            <person name="Mori K."/>
        </authorList>
    </citation>
    <scope>NUCLEOTIDE SEQUENCE [LARGE SCALE GENOMIC DNA]</scope>
    <source>
        <strain evidence="2 3">JCM 3307</strain>
    </source>
</reference>
<accession>A0ABV5M3Z7</accession>
<name>A0ABV5M3Z7_9ACTN</name>
<organism evidence="2 3">
    <name type="scientific">Dactylosporangium vinaceum</name>
    <dbReference type="NCBI Taxonomy" id="53362"/>
    <lineage>
        <taxon>Bacteria</taxon>
        <taxon>Bacillati</taxon>
        <taxon>Actinomycetota</taxon>
        <taxon>Actinomycetes</taxon>
        <taxon>Micromonosporales</taxon>
        <taxon>Micromonosporaceae</taxon>
        <taxon>Dactylosporangium</taxon>
    </lineage>
</organism>
<evidence type="ECO:0000313" key="3">
    <source>
        <dbReference type="Proteomes" id="UP001589608"/>
    </source>
</evidence>
<keyword evidence="3" id="KW-1185">Reference proteome</keyword>
<dbReference type="EMBL" id="JBHMCA010000022">
    <property type="protein sequence ID" value="MFB9443573.1"/>
    <property type="molecule type" value="Genomic_DNA"/>
</dbReference>
<dbReference type="Pfam" id="PF12706">
    <property type="entry name" value="Lactamase_B_2"/>
    <property type="match status" value="1"/>
</dbReference>
<proteinExistence type="predicted"/>
<evidence type="ECO:0000259" key="1">
    <source>
        <dbReference type="SMART" id="SM00849"/>
    </source>
</evidence>
<dbReference type="PANTHER" id="PTHR46018:SF4">
    <property type="entry name" value="METALLO-HYDROLASE YHFI-RELATED"/>
    <property type="match status" value="1"/>
</dbReference>
<dbReference type="RefSeq" id="WP_223093622.1">
    <property type="nucleotide sequence ID" value="NZ_CP061913.1"/>
</dbReference>
<dbReference type="Gene3D" id="3.60.15.10">
    <property type="entry name" value="Ribonuclease Z/Hydroxyacylglutathione hydrolase-like"/>
    <property type="match status" value="1"/>
</dbReference>
<dbReference type="SUPFAM" id="SSF56281">
    <property type="entry name" value="Metallo-hydrolase/oxidoreductase"/>
    <property type="match status" value="1"/>
</dbReference>
<dbReference type="PANTHER" id="PTHR46018">
    <property type="entry name" value="ZINC PHOSPHODIESTERASE ELAC PROTEIN 1"/>
    <property type="match status" value="1"/>
</dbReference>
<gene>
    <name evidence="2" type="ORF">ACFFTR_10805</name>
</gene>
<dbReference type="Proteomes" id="UP001589608">
    <property type="component" value="Unassembled WGS sequence"/>
</dbReference>
<evidence type="ECO:0000313" key="2">
    <source>
        <dbReference type="EMBL" id="MFB9443573.1"/>
    </source>
</evidence>
<dbReference type="InterPro" id="IPR001279">
    <property type="entry name" value="Metallo-B-lactamas"/>
</dbReference>
<protein>
    <submittedName>
        <fullName evidence="2">MBL fold metallo-hydrolase</fullName>
    </submittedName>
</protein>
<feature type="domain" description="Metallo-beta-lactamase" evidence="1">
    <location>
        <begin position="18"/>
        <end position="211"/>
    </location>
</feature>
<dbReference type="SMART" id="SM00849">
    <property type="entry name" value="Lactamase_B"/>
    <property type="match status" value="1"/>
</dbReference>
<sequence length="257" mass="25737">MRLTIIGGVGAYPEPVAGCSGYVLEHDGFVLLADPGYATVMALQAGWDPGAVGAVVVTHGHPDHCADVNPLLRARRLGAGAVQPPPLPLFCPPGALDAVLALDEPGMLDGASVLHEFEPGATLSIGPFTVRTARLPHFVPSAGLRITAGGATVTYTGDSGPCAALDDLAAGADLLLAEATYADEVPAARLGNLSSARDAGAVAARAGVGALWLTHLWPGSDPAAHLAAAESAGWKGPLAVARPGLRIDLPVSGPGPA</sequence>
<comment type="caution">
    <text evidence="2">The sequence shown here is derived from an EMBL/GenBank/DDBJ whole genome shotgun (WGS) entry which is preliminary data.</text>
</comment>